<dbReference type="GO" id="GO:0003964">
    <property type="term" value="F:RNA-directed DNA polymerase activity"/>
    <property type="evidence" value="ECO:0007669"/>
    <property type="project" value="UniProtKB-KW"/>
</dbReference>
<evidence type="ECO:0000313" key="2">
    <source>
        <dbReference type="EMBL" id="KAF5785622.1"/>
    </source>
</evidence>
<accession>A0A9K3HW48</accession>
<dbReference type="EC" id="2.7.7.49" evidence="2"/>
<dbReference type="Gramene" id="mRNA:HanXRQr2_Chr10g0430721">
    <property type="protein sequence ID" value="CDS:HanXRQr2_Chr10g0430721.1"/>
    <property type="gene ID" value="HanXRQr2_Chr10g0430721"/>
</dbReference>
<evidence type="ECO:0000313" key="3">
    <source>
        <dbReference type="Proteomes" id="UP000215914"/>
    </source>
</evidence>
<keyword evidence="3" id="KW-1185">Reference proteome</keyword>
<dbReference type="EMBL" id="MNCJ02000325">
    <property type="protein sequence ID" value="KAF5785622.1"/>
    <property type="molecule type" value="Genomic_DNA"/>
</dbReference>
<proteinExistence type="predicted"/>
<reference evidence="2" key="1">
    <citation type="journal article" date="2017" name="Nature">
        <title>The sunflower genome provides insights into oil metabolism, flowering and Asterid evolution.</title>
        <authorList>
            <person name="Badouin H."/>
            <person name="Gouzy J."/>
            <person name="Grassa C.J."/>
            <person name="Murat F."/>
            <person name="Staton S.E."/>
            <person name="Cottret L."/>
            <person name="Lelandais-Briere C."/>
            <person name="Owens G.L."/>
            <person name="Carrere S."/>
            <person name="Mayjonade B."/>
            <person name="Legrand L."/>
            <person name="Gill N."/>
            <person name="Kane N.C."/>
            <person name="Bowers J.E."/>
            <person name="Hubner S."/>
            <person name="Bellec A."/>
            <person name="Berard A."/>
            <person name="Berges H."/>
            <person name="Blanchet N."/>
            <person name="Boniface M.C."/>
            <person name="Brunel D."/>
            <person name="Catrice O."/>
            <person name="Chaidir N."/>
            <person name="Claudel C."/>
            <person name="Donnadieu C."/>
            <person name="Faraut T."/>
            <person name="Fievet G."/>
            <person name="Helmstetter N."/>
            <person name="King M."/>
            <person name="Knapp S.J."/>
            <person name="Lai Z."/>
            <person name="Le Paslier M.C."/>
            <person name="Lippi Y."/>
            <person name="Lorenzon L."/>
            <person name="Mandel J.R."/>
            <person name="Marage G."/>
            <person name="Marchand G."/>
            <person name="Marquand E."/>
            <person name="Bret-Mestries E."/>
            <person name="Morien E."/>
            <person name="Nambeesan S."/>
            <person name="Nguyen T."/>
            <person name="Pegot-Espagnet P."/>
            <person name="Pouilly N."/>
            <person name="Raftis F."/>
            <person name="Sallet E."/>
            <person name="Schiex T."/>
            <person name="Thomas J."/>
            <person name="Vandecasteele C."/>
            <person name="Vares D."/>
            <person name="Vear F."/>
            <person name="Vautrin S."/>
            <person name="Crespi M."/>
            <person name="Mangin B."/>
            <person name="Burke J.M."/>
            <person name="Salse J."/>
            <person name="Munos S."/>
            <person name="Vincourt P."/>
            <person name="Rieseberg L.H."/>
            <person name="Langlade N.B."/>
        </authorList>
    </citation>
    <scope>NUCLEOTIDE SEQUENCE</scope>
    <source>
        <tissue evidence="2">Leaves</tissue>
    </source>
</reference>
<dbReference type="Proteomes" id="UP000215914">
    <property type="component" value="Unassembled WGS sequence"/>
</dbReference>
<dbReference type="InterPro" id="IPR000477">
    <property type="entry name" value="RT_dom"/>
</dbReference>
<reference evidence="2" key="2">
    <citation type="submission" date="2020-06" db="EMBL/GenBank/DDBJ databases">
        <title>Helianthus annuus Genome sequencing and assembly Release 2.</title>
        <authorList>
            <person name="Gouzy J."/>
            <person name="Langlade N."/>
            <person name="Munos S."/>
        </authorList>
    </citation>
    <scope>NUCLEOTIDE SEQUENCE</scope>
    <source>
        <tissue evidence="2">Leaves</tissue>
    </source>
</reference>
<feature type="domain" description="Reverse transcriptase" evidence="1">
    <location>
        <begin position="1"/>
        <end position="182"/>
    </location>
</feature>
<dbReference type="AlphaFoldDB" id="A0A9K3HW48"/>
<dbReference type="SUPFAM" id="SSF56672">
    <property type="entry name" value="DNA/RNA polymerases"/>
    <property type="match status" value="1"/>
</dbReference>
<dbReference type="PANTHER" id="PTHR33116:SF79">
    <property type="entry name" value="REVERSE TRANSCRIPTASE DOMAIN, ZINC FINGER, CCHC-TYPE-RELATED"/>
    <property type="match status" value="1"/>
</dbReference>
<dbReference type="Pfam" id="PF13966">
    <property type="entry name" value="zf-RVT"/>
    <property type="match status" value="1"/>
</dbReference>
<keyword evidence="2" id="KW-0808">Transferase</keyword>
<keyword evidence="2" id="KW-0548">Nucleotidyltransferase</keyword>
<organism evidence="2 3">
    <name type="scientific">Helianthus annuus</name>
    <name type="common">Common sunflower</name>
    <dbReference type="NCBI Taxonomy" id="4232"/>
    <lineage>
        <taxon>Eukaryota</taxon>
        <taxon>Viridiplantae</taxon>
        <taxon>Streptophyta</taxon>
        <taxon>Embryophyta</taxon>
        <taxon>Tracheophyta</taxon>
        <taxon>Spermatophyta</taxon>
        <taxon>Magnoliopsida</taxon>
        <taxon>eudicotyledons</taxon>
        <taxon>Gunneridae</taxon>
        <taxon>Pentapetalae</taxon>
        <taxon>asterids</taxon>
        <taxon>campanulids</taxon>
        <taxon>Asterales</taxon>
        <taxon>Asteraceae</taxon>
        <taxon>Asteroideae</taxon>
        <taxon>Heliantheae alliance</taxon>
        <taxon>Heliantheae</taxon>
        <taxon>Helianthus</taxon>
    </lineage>
</organism>
<dbReference type="PROSITE" id="PS50878">
    <property type="entry name" value="RT_POL"/>
    <property type="match status" value="1"/>
</dbReference>
<comment type="caution">
    <text evidence="2">The sequence shown here is derived from an EMBL/GenBank/DDBJ whole genome shotgun (WGS) entry which is preliminary data.</text>
</comment>
<dbReference type="PANTHER" id="PTHR33116">
    <property type="entry name" value="REVERSE TRANSCRIPTASE ZINC-BINDING DOMAIN-CONTAINING PROTEIN-RELATED-RELATED"/>
    <property type="match status" value="1"/>
</dbReference>
<dbReference type="InterPro" id="IPR043502">
    <property type="entry name" value="DNA/RNA_pol_sf"/>
</dbReference>
<gene>
    <name evidence="2" type="ORF">HanXRQr2_Chr10g0430721</name>
</gene>
<evidence type="ECO:0000259" key="1">
    <source>
        <dbReference type="PROSITE" id="PS50878"/>
    </source>
</evidence>
<sequence length="640" mass="72830">MLFKVDFEKAFDSISFLDSTMSQMGFPALWRKWIMGILSSARSSVLVNGSPTKEFKIERGVRQGDPLSPLLFILAMEALHVATITANVIGIFKGCKTPNNGPTISHLLYADDVLFVGEWSDSNLHNLSRLLRCFNLSSGLKVNFNKSQLFGVGVPLSMVEQKASILHCKTGVFPFFYLGLPIGSNMGLVKNWKPIIDKFEEKLTLWKARTLSFGGRVTLIETVLGNLPTYYLSLFCAPIHVLKHLKRIRREFLWGGCMEKNKVSWVPWYKVIVPKNNGGLGIGSLASTNKALMIKWAVRYKNEPSSLWASTITAIHGGSRCRSYIPLKSSIGGVWKSVVNMGRISQNHSVNVQERLTPVIGKGDKTLFWLDNWVGGSPLRVRYPNLYALESNKRCTVSERCKLHQGVTEWLWGSNNTLINEDLAAEWVECTTLLDNVTIQPKADVWLWRSGSEVADFLVSTVREELDHINTLNETKVLRWLHWIPKKVNCFLWRAVLDRIATREALHSWHIPLPSTSCVLCNNSREFDRLLISCDATQQVWTLIFQWLKIPLPGFILSVVQLLELIHSDTCPKIKKRSTYVVVAATCWCIWLMRNDIIFKQKTFSMTKLVGDIKAISYSWIKNRAGLSEINWEKWRSFNF</sequence>
<keyword evidence="2" id="KW-0695">RNA-directed DNA polymerase</keyword>
<protein>
    <submittedName>
        <fullName evidence="2">RNA-directed DNA polymerase</fullName>
        <ecNumber evidence="2">2.7.7.49</ecNumber>
    </submittedName>
</protein>
<dbReference type="Pfam" id="PF00078">
    <property type="entry name" value="RVT_1"/>
    <property type="match status" value="1"/>
</dbReference>
<dbReference type="InterPro" id="IPR026960">
    <property type="entry name" value="RVT-Znf"/>
</dbReference>
<name>A0A9K3HW48_HELAN</name>